<comment type="similarity">
    <text evidence="1 6">Belongs to the universal ribosomal protein uL16 family.</text>
</comment>
<accession>A0ABM0K4C6</accession>
<dbReference type="SUPFAM" id="SSF54686">
    <property type="entry name" value="Ribosomal protein L16p/L10e"/>
    <property type="match status" value="1"/>
</dbReference>
<keyword evidence="7" id="KW-1185">Reference proteome</keyword>
<keyword evidence="3 6" id="KW-0687">Ribonucleoprotein</keyword>
<dbReference type="InterPro" id="IPR036920">
    <property type="entry name" value="Ribosomal_uL16_sf"/>
</dbReference>
<dbReference type="CDD" id="cd01433">
    <property type="entry name" value="Ribosomal_L16_L10e"/>
    <property type="match status" value="1"/>
</dbReference>
<name>A0ABM0K4C6_APLCA</name>
<evidence type="ECO:0000313" key="8">
    <source>
        <dbReference type="RefSeq" id="XP_005108443.1"/>
    </source>
</evidence>
<sequence>MKTMAACVIKRFPKSLLLANLKYDVHGCLMLTASLKLKVPPNYDHVVYPERRRLKIMEKIPPLDAGVRPPKMMKDLHLMRGPETVHNKLQYGDYGIQAVTGGRLKHKDCEAIRMIIVRQMDERNMFAMWRITNLWQSVTKKGQGQRMGGGKGSIDHYVFPLKAERMIIEVGGECEFVEVYPMLKAIQKILPFRSRVVTHESLAERETREKLEEERNLNPFTFKYCAQNNVMGCQKFLNRYDNMWYGKYR</sequence>
<protein>
    <recommendedName>
        <fullName evidence="4">Large ribosomal subunit protein uL16m</fullName>
    </recommendedName>
    <alternativeName>
        <fullName evidence="5">39S ribosomal protein L16, mitochondrial</fullName>
    </alternativeName>
</protein>
<reference evidence="8" key="1">
    <citation type="submission" date="2025-08" db="UniProtKB">
        <authorList>
            <consortium name="RefSeq"/>
        </authorList>
    </citation>
    <scope>IDENTIFICATION</scope>
</reference>
<evidence type="ECO:0000256" key="5">
    <source>
        <dbReference type="ARBA" id="ARBA00035440"/>
    </source>
</evidence>
<dbReference type="Proteomes" id="UP000694888">
    <property type="component" value="Unplaced"/>
</dbReference>
<dbReference type="InterPro" id="IPR000114">
    <property type="entry name" value="Ribosomal_uL16_bact-type"/>
</dbReference>
<dbReference type="Gene3D" id="3.90.1170.10">
    <property type="entry name" value="Ribosomal protein L10e/L16"/>
    <property type="match status" value="1"/>
</dbReference>
<evidence type="ECO:0000313" key="7">
    <source>
        <dbReference type="Proteomes" id="UP000694888"/>
    </source>
</evidence>
<evidence type="ECO:0000256" key="6">
    <source>
        <dbReference type="RuleBase" id="RU004413"/>
    </source>
</evidence>
<evidence type="ECO:0000256" key="2">
    <source>
        <dbReference type="ARBA" id="ARBA00022980"/>
    </source>
</evidence>
<keyword evidence="2 6" id="KW-0689">Ribosomal protein</keyword>
<dbReference type="GO" id="GO:0005840">
    <property type="term" value="C:ribosome"/>
    <property type="evidence" value="ECO:0007669"/>
    <property type="project" value="UniProtKB-KW"/>
</dbReference>
<dbReference type="RefSeq" id="XP_005108443.1">
    <property type="nucleotide sequence ID" value="XM_005108386.3"/>
</dbReference>
<evidence type="ECO:0000256" key="1">
    <source>
        <dbReference type="ARBA" id="ARBA00008931"/>
    </source>
</evidence>
<evidence type="ECO:0000256" key="4">
    <source>
        <dbReference type="ARBA" id="ARBA00035302"/>
    </source>
</evidence>
<dbReference type="InterPro" id="IPR016180">
    <property type="entry name" value="Ribosomal_uL16_dom"/>
</dbReference>
<dbReference type="GeneID" id="101845721"/>
<gene>
    <name evidence="8" type="primary">LOC101845721</name>
</gene>
<dbReference type="PANTHER" id="PTHR12220:SF13">
    <property type="entry name" value="LARGE RIBOSOMAL SUBUNIT PROTEIN UL16M"/>
    <property type="match status" value="1"/>
</dbReference>
<proteinExistence type="inferred from homology"/>
<dbReference type="Pfam" id="PF00252">
    <property type="entry name" value="Ribosomal_L16"/>
    <property type="match status" value="1"/>
</dbReference>
<organism evidence="7 8">
    <name type="scientific">Aplysia californica</name>
    <name type="common">California sea hare</name>
    <dbReference type="NCBI Taxonomy" id="6500"/>
    <lineage>
        <taxon>Eukaryota</taxon>
        <taxon>Metazoa</taxon>
        <taxon>Spiralia</taxon>
        <taxon>Lophotrochozoa</taxon>
        <taxon>Mollusca</taxon>
        <taxon>Gastropoda</taxon>
        <taxon>Heterobranchia</taxon>
        <taxon>Euthyneura</taxon>
        <taxon>Tectipleura</taxon>
        <taxon>Aplysiida</taxon>
        <taxon>Aplysioidea</taxon>
        <taxon>Aplysiidae</taxon>
        <taxon>Aplysia</taxon>
    </lineage>
</organism>
<dbReference type="PRINTS" id="PR00060">
    <property type="entry name" value="RIBOSOMALL16"/>
</dbReference>
<dbReference type="PANTHER" id="PTHR12220">
    <property type="entry name" value="50S/60S RIBOSOMAL PROTEIN L16"/>
    <property type="match status" value="1"/>
</dbReference>
<dbReference type="InterPro" id="IPR047873">
    <property type="entry name" value="Ribosomal_uL16"/>
</dbReference>
<evidence type="ECO:0000256" key="3">
    <source>
        <dbReference type="ARBA" id="ARBA00023274"/>
    </source>
</evidence>